<proteinExistence type="predicted"/>
<feature type="domain" description="Acyltransferase 3" evidence="2">
    <location>
        <begin position="33"/>
        <end position="368"/>
    </location>
</feature>
<dbReference type="Pfam" id="PF01757">
    <property type="entry name" value="Acyl_transf_3"/>
    <property type="match status" value="1"/>
</dbReference>
<keyword evidence="1" id="KW-1133">Transmembrane helix</keyword>
<keyword evidence="3" id="KW-0012">Acyltransferase</keyword>
<feature type="transmembrane region" description="Helical" evidence="1">
    <location>
        <begin position="282"/>
        <end position="303"/>
    </location>
</feature>
<dbReference type="AlphaFoldDB" id="A0A085JQ68"/>
<name>A0A085JQ68_9GAMM</name>
<feature type="transmembrane region" description="Helical" evidence="1">
    <location>
        <begin position="162"/>
        <end position="181"/>
    </location>
</feature>
<feature type="transmembrane region" description="Helical" evidence="1">
    <location>
        <begin position="67"/>
        <end position="91"/>
    </location>
</feature>
<dbReference type="eggNOG" id="COG1835">
    <property type="taxonomic scope" value="Bacteria"/>
</dbReference>
<evidence type="ECO:0000313" key="3">
    <source>
        <dbReference type="EMBL" id="KFD22614.1"/>
    </source>
</evidence>
<reference evidence="3 4" key="1">
    <citation type="submission" date="2014-05" db="EMBL/GenBank/DDBJ databases">
        <title>ATOL: Assembling a taxonomically balanced genome-scale reconstruction of the evolutionary history of the Enterobacteriaceae.</title>
        <authorList>
            <person name="Plunkett G.III."/>
            <person name="Neeno-Eckwall E.C."/>
            <person name="Glasner J.D."/>
            <person name="Perna N.T."/>
        </authorList>
    </citation>
    <scope>NUCLEOTIDE SEQUENCE [LARGE SCALE GENOMIC DNA]</scope>
    <source>
        <strain evidence="3 4">ATCC 33301</strain>
    </source>
</reference>
<keyword evidence="1" id="KW-0472">Membrane</keyword>
<keyword evidence="1" id="KW-0812">Transmembrane</keyword>
<dbReference type="PANTHER" id="PTHR23028">
    <property type="entry name" value="ACETYLTRANSFERASE"/>
    <property type="match status" value="1"/>
</dbReference>
<keyword evidence="3" id="KW-0808">Transferase</keyword>
<organism evidence="3 4">
    <name type="scientific">Tatumella ptyseos ATCC 33301</name>
    <dbReference type="NCBI Taxonomy" id="1005995"/>
    <lineage>
        <taxon>Bacteria</taxon>
        <taxon>Pseudomonadati</taxon>
        <taxon>Pseudomonadota</taxon>
        <taxon>Gammaproteobacteria</taxon>
        <taxon>Enterobacterales</taxon>
        <taxon>Erwiniaceae</taxon>
        <taxon>Tatumella</taxon>
    </lineage>
</organism>
<feature type="transmembrane region" description="Helical" evidence="1">
    <location>
        <begin position="354"/>
        <end position="371"/>
    </location>
</feature>
<feature type="transmembrane region" description="Helical" evidence="1">
    <location>
        <begin position="112"/>
        <end position="132"/>
    </location>
</feature>
<dbReference type="Proteomes" id="UP000028602">
    <property type="component" value="Unassembled WGS sequence"/>
</dbReference>
<protein>
    <submittedName>
        <fullName evidence="3">Putative acyltransferase</fullName>
        <ecNumber evidence="3">2.3.1.-</ecNumber>
    </submittedName>
</protein>
<feature type="transmembrane region" description="Helical" evidence="1">
    <location>
        <begin position="39"/>
        <end position="61"/>
    </location>
</feature>
<gene>
    <name evidence="3" type="ORF">GTPT_0191</name>
</gene>
<dbReference type="GO" id="GO:0016747">
    <property type="term" value="F:acyltransferase activity, transferring groups other than amino-acyl groups"/>
    <property type="evidence" value="ECO:0007669"/>
    <property type="project" value="InterPro"/>
</dbReference>
<dbReference type="RefSeq" id="WP_051170705.1">
    <property type="nucleotide sequence ID" value="NZ_ATMJ01000010.1"/>
</dbReference>
<evidence type="ECO:0000256" key="1">
    <source>
        <dbReference type="SAM" id="Phobius"/>
    </source>
</evidence>
<feature type="transmembrane region" description="Helical" evidence="1">
    <location>
        <begin position="324"/>
        <end position="342"/>
    </location>
</feature>
<dbReference type="EC" id="2.3.1.-" evidence="3"/>
<feature type="transmembrane region" description="Helical" evidence="1">
    <location>
        <begin position="230"/>
        <end position="250"/>
    </location>
</feature>
<feature type="transmembrane region" description="Helical" evidence="1">
    <location>
        <begin position="193"/>
        <end position="210"/>
    </location>
</feature>
<keyword evidence="4" id="KW-1185">Reference proteome</keyword>
<comment type="caution">
    <text evidence="3">The sequence shown here is derived from an EMBL/GenBank/DDBJ whole genome shotgun (WGS) entry which is preliminary data.</text>
</comment>
<dbReference type="InterPro" id="IPR050879">
    <property type="entry name" value="Acyltransferase_3"/>
</dbReference>
<sequence length="400" mass="45528">MHNETLPIHSSQPSTAHHIVQRNEKGMLPNLTSLNGIRFIAAIGVFFFHSSLNAILAPFASPRVSDVYSFIFSISGWVSVSLFFILSGFVMGWSSRPVDHPLRFYRRRLAKIYPMNVVVMLIALLCGVVSIHRPDIWVPNVLLVQAWIPRVENYIGGNTPSWFLGAIVLFYLLFPVVFRWVKALPADKLWTTVFLCYAGMIISQSVIYYFTHNEPLLSGWPFPIGEIQFWLSYTLPITRIFEFVIGLVLSRIILEGYFIRISTGVSFSLVVLSYIIDLYVPFQFSFNLVMLLPLVLLLGSLAVSDIQGKTSFLNWPVMQWLGDISFGFYMIHFTLLMLLNRWIGGEKYTTPEAVLLLVLAIIVSVFCGWLLHKYVEIPCGNYLNSRSNAAKPLSRREGVR</sequence>
<dbReference type="OrthoDB" id="9767863at2"/>
<dbReference type="EMBL" id="JMPR01000004">
    <property type="protein sequence ID" value="KFD22614.1"/>
    <property type="molecule type" value="Genomic_DNA"/>
</dbReference>
<accession>A0A085JQ68</accession>
<evidence type="ECO:0000313" key="4">
    <source>
        <dbReference type="Proteomes" id="UP000028602"/>
    </source>
</evidence>
<evidence type="ECO:0000259" key="2">
    <source>
        <dbReference type="Pfam" id="PF01757"/>
    </source>
</evidence>
<dbReference type="InterPro" id="IPR002656">
    <property type="entry name" value="Acyl_transf_3_dom"/>
</dbReference>
<feature type="transmembrane region" description="Helical" evidence="1">
    <location>
        <begin position="257"/>
        <end position="276"/>
    </location>
</feature>